<evidence type="ECO:0000313" key="2">
    <source>
        <dbReference type="EMBL" id="GBG21381.1"/>
    </source>
</evidence>
<comment type="caution">
    <text evidence="2">The sequence shown here is derived from an EMBL/GenBank/DDBJ whole genome shotgun (WGS) entry which is preliminary data.</text>
</comment>
<dbReference type="EMBL" id="BDUD01000001">
    <property type="protein sequence ID" value="GBG21381.1"/>
    <property type="molecule type" value="Genomic_DNA"/>
</dbReference>
<protein>
    <submittedName>
        <fullName evidence="2">Integrase, catalytic region</fullName>
    </submittedName>
</protein>
<reference evidence="2 3" key="1">
    <citation type="submission" date="2017-06" db="EMBL/GenBank/DDBJ databases">
        <title>Genome sequencing of cyanobaciteial culture collection at National Institute for Environmental Studies (NIES).</title>
        <authorList>
            <person name="Hirose Y."/>
            <person name="Shimura Y."/>
            <person name="Fujisawa T."/>
            <person name="Nakamura Y."/>
            <person name="Kawachi M."/>
        </authorList>
    </citation>
    <scope>NUCLEOTIDE SEQUENCE [LARGE SCALE GENOMIC DNA]</scope>
    <source>
        <strain evidence="2 3">NIES-4072</strain>
    </source>
</reference>
<organism evidence="2 3">
    <name type="scientific">Nostoc commune NIES-4072</name>
    <dbReference type="NCBI Taxonomy" id="2005467"/>
    <lineage>
        <taxon>Bacteria</taxon>
        <taxon>Bacillati</taxon>
        <taxon>Cyanobacteriota</taxon>
        <taxon>Cyanophyceae</taxon>
        <taxon>Nostocales</taxon>
        <taxon>Nostocaceae</taxon>
        <taxon>Nostoc</taxon>
    </lineage>
</organism>
<dbReference type="Proteomes" id="UP000245124">
    <property type="component" value="Unassembled WGS sequence"/>
</dbReference>
<dbReference type="SUPFAM" id="SSF53098">
    <property type="entry name" value="Ribonuclease H-like"/>
    <property type="match status" value="1"/>
</dbReference>
<sequence length="124" mass="14392">MDAFSRRILAIYISYDPPSYRSCMMVLRICVQRHSRLPQIIVTDNGKEFYSTYFETLLAIFECTLKRRPPAKPRFSSVCERLFGTTNTQFLYNLAGNTQITKKVRLMTKSVNPKNLSVWTLGLL</sequence>
<name>A0A2R5FZV8_NOSCO</name>
<gene>
    <name evidence="2" type="ORF">NIES4072_50650</name>
</gene>
<evidence type="ECO:0000259" key="1">
    <source>
        <dbReference type="PROSITE" id="PS50994"/>
    </source>
</evidence>
<dbReference type="Gene3D" id="3.30.420.10">
    <property type="entry name" value="Ribonuclease H-like superfamily/Ribonuclease H"/>
    <property type="match status" value="1"/>
</dbReference>
<dbReference type="PROSITE" id="PS50994">
    <property type="entry name" value="INTEGRASE"/>
    <property type="match status" value="1"/>
</dbReference>
<dbReference type="GO" id="GO:0015074">
    <property type="term" value="P:DNA integration"/>
    <property type="evidence" value="ECO:0007669"/>
    <property type="project" value="InterPro"/>
</dbReference>
<proteinExistence type="predicted"/>
<dbReference type="InterPro" id="IPR012337">
    <property type="entry name" value="RNaseH-like_sf"/>
</dbReference>
<feature type="domain" description="Integrase catalytic" evidence="1">
    <location>
        <begin position="1"/>
        <end position="124"/>
    </location>
</feature>
<dbReference type="AlphaFoldDB" id="A0A2R5FZV8"/>
<dbReference type="GO" id="GO:0003676">
    <property type="term" value="F:nucleic acid binding"/>
    <property type="evidence" value="ECO:0007669"/>
    <property type="project" value="InterPro"/>
</dbReference>
<dbReference type="InterPro" id="IPR001584">
    <property type="entry name" value="Integrase_cat-core"/>
</dbReference>
<evidence type="ECO:0000313" key="3">
    <source>
        <dbReference type="Proteomes" id="UP000245124"/>
    </source>
</evidence>
<dbReference type="InterPro" id="IPR036397">
    <property type="entry name" value="RNaseH_sf"/>
</dbReference>
<accession>A0A2R5FZV8</accession>
<keyword evidence="3" id="KW-1185">Reference proteome</keyword>